<dbReference type="EMBL" id="JBFXLU010000067">
    <property type="protein sequence ID" value="KAL2845943.1"/>
    <property type="molecule type" value="Genomic_DNA"/>
</dbReference>
<dbReference type="Gene3D" id="1.10.630.10">
    <property type="entry name" value="Cytochrome P450"/>
    <property type="match status" value="1"/>
</dbReference>
<dbReference type="PANTHER" id="PTHR24305">
    <property type="entry name" value="CYTOCHROME P450"/>
    <property type="match status" value="1"/>
</dbReference>
<name>A0ABR4K0S9_9EURO</name>
<evidence type="ECO:0000256" key="6">
    <source>
        <dbReference type="ARBA" id="ARBA00023004"/>
    </source>
</evidence>
<dbReference type="InterPro" id="IPR017972">
    <property type="entry name" value="Cyt_P450_CS"/>
</dbReference>
<keyword evidence="9" id="KW-0472">Membrane</keyword>
<feature type="transmembrane region" description="Helical" evidence="9">
    <location>
        <begin position="14"/>
        <end position="38"/>
    </location>
</feature>
<dbReference type="CDD" id="cd11062">
    <property type="entry name" value="CYP58-like"/>
    <property type="match status" value="1"/>
</dbReference>
<dbReference type="InterPro" id="IPR002403">
    <property type="entry name" value="Cyt_P450_E_grp-IV"/>
</dbReference>
<keyword evidence="6 8" id="KW-0408">Iron</keyword>
<keyword evidence="3 8" id="KW-0349">Heme</keyword>
<evidence type="ECO:0000256" key="7">
    <source>
        <dbReference type="ARBA" id="ARBA00023033"/>
    </source>
</evidence>
<evidence type="ECO:0000313" key="11">
    <source>
        <dbReference type="Proteomes" id="UP001610446"/>
    </source>
</evidence>
<keyword evidence="9" id="KW-0812">Transmembrane</keyword>
<dbReference type="SUPFAM" id="SSF48264">
    <property type="entry name" value="Cytochrome P450"/>
    <property type="match status" value="1"/>
</dbReference>
<reference evidence="10 11" key="1">
    <citation type="submission" date="2024-07" db="EMBL/GenBank/DDBJ databases">
        <title>Section-level genome sequencing and comparative genomics of Aspergillus sections Usti and Cavernicolus.</title>
        <authorList>
            <consortium name="Lawrence Berkeley National Laboratory"/>
            <person name="Nybo J.L."/>
            <person name="Vesth T.C."/>
            <person name="Theobald S."/>
            <person name="Frisvad J.C."/>
            <person name="Larsen T.O."/>
            <person name="Kjaerboelling I."/>
            <person name="Rothschild-Mancinelli K."/>
            <person name="Lyhne E.K."/>
            <person name="Kogle M.E."/>
            <person name="Barry K."/>
            <person name="Clum A."/>
            <person name="Na H."/>
            <person name="Ledsgaard L."/>
            <person name="Lin J."/>
            <person name="Lipzen A."/>
            <person name="Kuo A."/>
            <person name="Riley R."/>
            <person name="Mondo S."/>
            <person name="Labutti K."/>
            <person name="Haridas S."/>
            <person name="Pangalinan J."/>
            <person name="Salamov A.A."/>
            <person name="Simmons B.A."/>
            <person name="Magnuson J.K."/>
            <person name="Chen J."/>
            <person name="Drula E."/>
            <person name="Henrissat B."/>
            <person name="Wiebenga A."/>
            <person name="Lubbers R.J."/>
            <person name="Gomes A.C."/>
            <person name="Makela M.R."/>
            <person name="Stajich J."/>
            <person name="Grigoriev I.V."/>
            <person name="Mortensen U.H."/>
            <person name="De Vries R.P."/>
            <person name="Baker S.E."/>
            <person name="Andersen M.R."/>
        </authorList>
    </citation>
    <scope>NUCLEOTIDE SEQUENCE [LARGE SCALE GENOMIC DNA]</scope>
    <source>
        <strain evidence="10 11">CBS 123904</strain>
    </source>
</reference>
<evidence type="ECO:0000256" key="4">
    <source>
        <dbReference type="ARBA" id="ARBA00022723"/>
    </source>
</evidence>
<dbReference type="Pfam" id="PF00067">
    <property type="entry name" value="p450"/>
    <property type="match status" value="1"/>
</dbReference>
<evidence type="ECO:0000313" key="10">
    <source>
        <dbReference type="EMBL" id="KAL2845943.1"/>
    </source>
</evidence>
<keyword evidence="9" id="KW-1133">Transmembrane helix</keyword>
<evidence type="ECO:0000256" key="8">
    <source>
        <dbReference type="RuleBase" id="RU000461"/>
    </source>
</evidence>
<keyword evidence="7 8" id="KW-0503">Monooxygenase</keyword>
<keyword evidence="5 8" id="KW-0560">Oxidoreductase</keyword>
<evidence type="ECO:0000256" key="2">
    <source>
        <dbReference type="ARBA" id="ARBA00010617"/>
    </source>
</evidence>
<dbReference type="Proteomes" id="UP001610446">
    <property type="component" value="Unassembled WGS sequence"/>
</dbReference>
<gene>
    <name evidence="10" type="ORF">BJY01DRAFT_234762</name>
</gene>
<comment type="cofactor">
    <cofactor evidence="1">
        <name>heme</name>
        <dbReference type="ChEBI" id="CHEBI:30413"/>
    </cofactor>
</comment>
<accession>A0ABR4K0S9</accession>
<comment type="similarity">
    <text evidence="2 8">Belongs to the cytochrome P450 family.</text>
</comment>
<dbReference type="PROSITE" id="PS00086">
    <property type="entry name" value="CYTOCHROME_P450"/>
    <property type="match status" value="1"/>
</dbReference>
<comment type="caution">
    <text evidence="10">The sequence shown here is derived from an EMBL/GenBank/DDBJ whole genome shotgun (WGS) entry which is preliminary data.</text>
</comment>
<dbReference type="PRINTS" id="PR00465">
    <property type="entry name" value="EP450IV"/>
</dbReference>
<organism evidence="10 11">
    <name type="scientific">Aspergillus pseudoustus</name>
    <dbReference type="NCBI Taxonomy" id="1810923"/>
    <lineage>
        <taxon>Eukaryota</taxon>
        <taxon>Fungi</taxon>
        <taxon>Dikarya</taxon>
        <taxon>Ascomycota</taxon>
        <taxon>Pezizomycotina</taxon>
        <taxon>Eurotiomycetes</taxon>
        <taxon>Eurotiomycetidae</taxon>
        <taxon>Eurotiales</taxon>
        <taxon>Aspergillaceae</taxon>
        <taxon>Aspergillus</taxon>
        <taxon>Aspergillus subgen. Nidulantes</taxon>
    </lineage>
</organism>
<evidence type="ECO:0000256" key="3">
    <source>
        <dbReference type="ARBA" id="ARBA00022617"/>
    </source>
</evidence>
<evidence type="ECO:0000256" key="9">
    <source>
        <dbReference type="SAM" id="Phobius"/>
    </source>
</evidence>
<dbReference type="InterPro" id="IPR050121">
    <property type="entry name" value="Cytochrome_P450_monoxygenase"/>
</dbReference>
<evidence type="ECO:0000256" key="5">
    <source>
        <dbReference type="ARBA" id="ARBA00023002"/>
    </source>
</evidence>
<proteinExistence type="inferred from homology"/>
<dbReference type="PANTHER" id="PTHR24305:SF157">
    <property type="entry name" value="N-ACETYLTRYPTOPHAN 6-HYDROXYLASE IVOC-RELATED"/>
    <property type="match status" value="1"/>
</dbReference>
<evidence type="ECO:0000256" key="1">
    <source>
        <dbReference type="ARBA" id="ARBA00001971"/>
    </source>
</evidence>
<keyword evidence="4 8" id="KW-0479">Metal-binding</keyword>
<sequence>MDPLLPLLAYYRTLGPFGILSAAVAAYYLPLVIYRLYFHPLARFPGPKLAAVTGWYECYYNLVKGGKFFLKLDDLHKRYGPIIRINPHEIVINDPTFYNEVYVAGNTRRTELYAGSHHMTKNHEHHRRRRKPFEPFFSRAGIDKIEHVIVNEAKVLDARLKEESAAQNVINLDYVFAAFNGDIVARICCEMEAGLMKKPEFGKDLHDLVGRLVSRLPFVVYFPQLISLAMKIPTPLLLSLSPGAGEWNMFREHINAVKQETLASTTIPEASRSSVFRHVLSPGVLPPSEASTERLANEVLAILGAAVGATPRALSVTVYHILADRKIRDQLREELAGVMGGWPEADSAPTWQELERGLPFLRNVVKEGLRLSYGTLRHLPRVSPDTAIQYNEWTVPPGIPVGMSGWSMHTNPDVFPNPLAFNPDRWVGDYDPRMNKSYVPFSRGSRSCLGMNLAYAELYWAVAVLFRPGAPDFELFETRDEDVSVAVDFFVPMPRTDSRGLRIMVHPAGGK</sequence>
<dbReference type="InterPro" id="IPR001128">
    <property type="entry name" value="Cyt_P450"/>
</dbReference>
<dbReference type="InterPro" id="IPR036396">
    <property type="entry name" value="Cyt_P450_sf"/>
</dbReference>
<keyword evidence="11" id="KW-1185">Reference proteome</keyword>
<protein>
    <submittedName>
        <fullName evidence="10">Cytochrome P450</fullName>
    </submittedName>
</protein>